<keyword evidence="1" id="KW-0805">Transcription regulation</keyword>
<dbReference type="InterPro" id="IPR036390">
    <property type="entry name" value="WH_DNA-bd_sf"/>
</dbReference>
<sequence length="243" mass="26972">MSTDCLNCPLRSLSIFSEMTAAEVDFMRQFKSGELRVAPGTPILSETSRSPQLFTVLSGMGLRYKTLPDGRRQVINFLMPGDFIGLQGAVAAEMGHSVVASTDMTLCVFQRSEFLSLFQSEPQRAYDVTWLAATEEHFLGEALASIGQRSAIERVAWGLSQIWERANRLKLTEGDTLDFPFRQQDLADTLGLSLVHTNKTLAKLRERELATWTDRKLRIIDLAGLRGLAMAGKGACLAERPLM</sequence>
<dbReference type="InterPro" id="IPR036388">
    <property type="entry name" value="WH-like_DNA-bd_sf"/>
</dbReference>
<dbReference type="CDD" id="cd00038">
    <property type="entry name" value="CAP_ED"/>
    <property type="match status" value="1"/>
</dbReference>
<dbReference type="OrthoDB" id="7584044at2"/>
<evidence type="ECO:0000256" key="2">
    <source>
        <dbReference type="ARBA" id="ARBA00023125"/>
    </source>
</evidence>
<protein>
    <submittedName>
        <fullName evidence="5">Nitrogen fixation regulation protein FixK</fullName>
    </submittedName>
</protein>
<feature type="domain" description="HTH crp-type" evidence="4">
    <location>
        <begin position="149"/>
        <end position="223"/>
    </location>
</feature>
<dbReference type="InterPro" id="IPR012318">
    <property type="entry name" value="HTH_CRP"/>
</dbReference>
<dbReference type="Proteomes" id="UP000244912">
    <property type="component" value="Unassembled WGS sequence"/>
</dbReference>
<dbReference type="AlphaFoldDB" id="A0A2R8BSG9"/>
<evidence type="ECO:0000313" key="5">
    <source>
        <dbReference type="EMBL" id="SPJ23099.1"/>
    </source>
</evidence>
<dbReference type="InterPro" id="IPR014710">
    <property type="entry name" value="RmlC-like_jellyroll"/>
</dbReference>
<dbReference type="Pfam" id="PF00027">
    <property type="entry name" value="cNMP_binding"/>
    <property type="match status" value="1"/>
</dbReference>
<dbReference type="InterPro" id="IPR018490">
    <property type="entry name" value="cNMP-bd_dom_sf"/>
</dbReference>
<dbReference type="GO" id="GO:0006355">
    <property type="term" value="P:regulation of DNA-templated transcription"/>
    <property type="evidence" value="ECO:0007669"/>
    <property type="project" value="InterPro"/>
</dbReference>
<dbReference type="InterPro" id="IPR000595">
    <property type="entry name" value="cNMP-bd_dom"/>
</dbReference>
<dbReference type="Pfam" id="PF13545">
    <property type="entry name" value="HTH_Crp_2"/>
    <property type="match status" value="1"/>
</dbReference>
<organism evidence="5 6">
    <name type="scientific">Palleronia abyssalis</name>
    <dbReference type="NCBI Taxonomy" id="1501240"/>
    <lineage>
        <taxon>Bacteria</taxon>
        <taxon>Pseudomonadati</taxon>
        <taxon>Pseudomonadota</taxon>
        <taxon>Alphaproteobacteria</taxon>
        <taxon>Rhodobacterales</taxon>
        <taxon>Roseobacteraceae</taxon>
        <taxon>Palleronia</taxon>
    </lineage>
</organism>
<proteinExistence type="predicted"/>
<accession>A0A2R8BSG9</accession>
<keyword evidence="2" id="KW-0238">DNA-binding</keyword>
<dbReference type="PROSITE" id="PS51063">
    <property type="entry name" value="HTH_CRP_2"/>
    <property type="match status" value="1"/>
</dbReference>
<dbReference type="Gene3D" id="1.10.10.10">
    <property type="entry name" value="Winged helix-like DNA-binding domain superfamily/Winged helix DNA-binding domain"/>
    <property type="match status" value="1"/>
</dbReference>
<evidence type="ECO:0000256" key="3">
    <source>
        <dbReference type="ARBA" id="ARBA00023163"/>
    </source>
</evidence>
<dbReference type="Gene3D" id="2.60.120.10">
    <property type="entry name" value="Jelly Rolls"/>
    <property type="match status" value="1"/>
</dbReference>
<dbReference type="SUPFAM" id="SSF51206">
    <property type="entry name" value="cAMP-binding domain-like"/>
    <property type="match status" value="1"/>
</dbReference>
<keyword evidence="3" id="KW-0804">Transcription</keyword>
<evidence type="ECO:0000256" key="1">
    <source>
        <dbReference type="ARBA" id="ARBA00023015"/>
    </source>
</evidence>
<dbReference type="SMART" id="SM00419">
    <property type="entry name" value="HTH_CRP"/>
    <property type="match status" value="1"/>
</dbReference>
<dbReference type="RefSeq" id="WP_108892968.1">
    <property type="nucleotide sequence ID" value="NZ_ONZF01000002.1"/>
</dbReference>
<reference evidence="5 6" key="1">
    <citation type="submission" date="2018-03" db="EMBL/GenBank/DDBJ databases">
        <authorList>
            <person name="Keele B.F."/>
        </authorList>
    </citation>
    <scope>NUCLEOTIDE SEQUENCE [LARGE SCALE GENOMIC DNA]</scope>
    <source>
        <strain evidence="5 6">CECT 8504</strain>
    </source>
</reference>
<dbReference type="SUPFAM" id="SSF46785">
    <property type="entry name" value="Winged helix' DNA-binding domain"/>
    <property type="match status" value="1"/>
</dbReference>
<evidence type="ECO:0000259" key="4">
    <source>
        <dbReference type="PROSITE" id="PS51063"/>
    </source>
</evidence>
<dbReference type="GO" id="GO:0003677">
    <property type="term" value="F:DNA binding"/>
    <property type="evidence" value="ECO:0007669"/>
    <property type="project" value="UniProtKB-KW"/>
</dbReference>
<evidence type="ECO:0000313" key="6">
    <source>
        <dbReference type="Proteomes" id="UP000244912"/>
    </source>
</evidence>
<dbReference type="EMBL" id="ONZF01000002">
    <property type="protein sequence ID" value="SPJ23099.1"/>
    <property type="molecule type" value="Genomic_DNA"/>
</dbReference>
<name>A0A2R8BSG9_9RHOB</name>
<gene>
    <name evidence="5" type="primary">fixK_2</name>
    <name evidence="5" type="ORF">PAA8504_00904</name>
</gene>
<keyword evidence="6" id="KW-1185">Reference proteome</keyword>